<evidence type="ECO:0000256" key="5">
    <source>
        <dbReference type="ARBA" id="ARBA00023242"/>
    </source>
</evidence>
<keyword evidence="4 6" id="KW-0694">RNA-binding</keyword>
<dbReference type="PANTHER" id="PTHR15341:SF3">
    <property type="entry name" value="NUCLEAR NUCLEIC ACID-BINDING PROTEIN C1D"/>
    <property type="match status" value="1"/>
</dbReference>
<comment type="function">
    <text evidence="6">Required for exosome-dependent processing of pre-rRNA and small nucleolar RNA (snRNA) precursors. Involved in processing of 35S pre-rRNA at the A0, A1 and A2 sites.</text>
</comment>
<dbReference type="Proteomes" id="UP000076632">
    <property type="component" value="Unassembled WGS sequence"/>
</dbReference>
<dbReference type="GO" id="GO:0005730">
    <property type="term" value="C:nucleolus"/>
    <property type="evidence" value="ECO:0007669"/>
    <property type="project" value="TreeGrafter"/>
</dbReference>
<dbReference type="GO" id="GO:0003677">
    <property type="term" value="F:DNA binding"/>
    <property type="evidence" value="ECO:0007669"/>
    <property type="project" value="TreeGrafter"/>
</dbReference>
<evidence type="ECO:0000256" key="1">
    <source>
        <dbReference type="ARBA" id="ARBA00004123"/>
    </source>
</evidence>
<dbReference type="GeneID" id="28898404"/>
<evidence type="ECO:0000313" key="8">
    <source>
        <dbReference type="EMBL" id="KZF20510.1"/>
    </source>
</evidence>
<dbReference type="STRING" id="1328760.A0A165AI19"/>
<feature type="compositionally biased region" description="Basic and acidic residues" evidence="7">
    <location>
        <begin position="214"/>
        <end position="224"/>
    </location>
</feature>
<proteinExistence type="inferred from homology"/>
<sequence length="267" mass="29353">MDTSNLGGLLDQLDDNADDLEQSLATLFKTALSDTAAKLPLLDKAKLYVLVTYSLESIIFSYLRLNGVNAREHAVFNELARVRNYFEKIKHVETSGSKRENLSLDKQAAARFVKHALSGNEKYDLDRAERLAKEKAKAHIKFEQLSNKRKADDAGGLVQEPDDVSTSGGEPSLHNPGGNVPANTKRRSRNNRKNDLGPGEGNSSGIEQGNTGAESKRVKSEGTARTKSNRPPKSHNAAFEALLKGPLPKIENAHSRPSKKEKKRARE</sequence>
<evidence type="ECO:0000313" key="9">
    <source>
        <dbReference type="Proteomes" id="UP000076632"/>
    </source>
</evidence>
<evidence type="ECO:0000256" key="6">
    <source>
        <dbReference type="RuleBase" id="RU368003"/>
    </source>
</evidence>
<feature type="compositionally biased region" description="Basic residues" evidence="7">
    <location>
        <begin position="256"/>
        <end position="267"/>
    </location>
</feature>
<keyword evidence="3 6" id="KW-0698">rRNA processing</keyword>
<dbReference type="RefSeq" id="XP_018186065.1">
    <property type="nucleotide sequence ID" value="XM_018333267.1"/>
</dbReference>
<dbReference type="AlphaFoldDB" id="A0A165AI19"/>
<evidence type="ECO:0000256" key="7">
    <source>
        <dbReference type="SAM" id="MobiDB-lite"/>
    </source>
</evidence>
<gene>
    <name evidence="8" type="ORF">L228DRAFT_250220</name>
</gene>
<comment type="similarity">
    <text evidence="2 6">Belongs to the C1D family.</text>
</comment>
<name>A0A165AI19_XYLHT</name>
<dbReference type="GO" id="GO:0003723">
    <property type="term" value="F:RNA binding"/>
    <property type="evidence" value="ECO:0007669"/>
    <property type="project" value="UniProtKB-UniRule"/>
</dbReference>
<reference evidence="8 9" key="1">
    <citation type="journal article" date="2016" name="Fungal Biol.">
        <title>The genome of Xylona heveae provides a window into fungal endophytism.</title>
        <authorList>
            <person name="Gazis R."/>
            <person name="Kuo A."/>
            <person name="Riley R."/>
            <person name="LaButti K."/>
            <person name="Lipzen A."/>
            <person name="Lin J."/>
            <person name="Amirebrahimi M."/>
            <person name="Hesse C.N."/>
            <person name="Spatafora J.W."/>
            <person name="Henrissat B."/>
            <person name="Hainaut M."/>
            <person name="Grigoriev I.V."/>
            <person name="Hibbett D.S."/>
        </authorList>
    </citation>
    <scope>NUCLEOTIDE SEQUENCE [LARGE SCALE GENOMIC DNA]</scope>
    <source>
        <strain evidence="8 9">TC161</strain>
    </source>
</reference>
<feature type="compositionally biased region" description="Polar residues" evidence="7">
    <location>
        <begin position="201"/>
        <end position="213"/>
    </location>
</feature>
<dbReference type="InParanoid" id="A0A165AI19"/>
<keyword evidence="5 6" id="KW-0539">Nucleus</keyword>
<organism evidence="8 9">
    <name type="scientific">Xylona heveae (strain CBS 132557 / TC161)</name>
    <dbReference type="NCBI Taxonomy" id="1328760"/>
    <lineage>
        <taxon>Eukaryota</taxon>
        <taxon>Fungi</taxon>
        <taxon>Dikarya</taxon>
        <taxon>Ascomycota</taxon>
        <taxon>Pezizomycotina</taxon>
        <taxon>Xylonomycetes</taxon>
        <taxon>Xylonales</taxon>
        <taxon>Xylonaceae</taxon>
        <taxon>Xylona</taxon>
    </lineage>
</organism>
<evidence type="ECO:0000256" key="4">
    <source>
        <dbReference type="ARBA" id="ARBA00022884"/>
    </source>
</evidence>
<dbReference type="EMBL" id="KV407463">
    <property type="protein sequence ID" value="KZF20510.1"/>
    <property type="molecule type" value="Genomic_DNA"/>
</dbReference>
<dbReference type="Pfam" id="PF04000">
    <property type="entry name" value="Sas10_Utp3"/>
    <property type="match status" value="1"/>
</dbReference>
<dbReference type="GO" id="GO:0010468">
    <property type="term" value="P:regulation of gene expression"/>
    <property type="evidence" value="ECO:0007669"/>
    <property type="project" value="TreeGrafter"/>
</dbReference>
<dbReference type="PANTHER" id="PTHR15341">
    <property type="entry name" value="SUN-COR STEROID HORMONE RECEPTOR CO-REPRESSOR"/>
    <property type="match status" value="1"/>
</dbReference>
<feature type="region of interest" description="Disordered" evidence="7">
    <location>
        <begin position="147"/>
        <end position="267"/>
    </location>
</feature>
<keyword evidence="9" id="KW-1185">Reference proteome</keyword>
<protein>
    <recommendedName>
        <fullName evidence="6">Exosome complex protein</fullName>
    </recommendedName>
</protein>
<evidence type="ECO:0000256" key="2">
    <source>
        <dbReference type="ARBA" id="ARBA00009154"/>
    </source>
</evidence>
<dbReference type="InterPro" id="IPR011082">
    <property type="entry name" value="Exosome-assoc_fac/DNA_repair"/>
</dbReference>
<dbReference type="GO" id="GO:0000460">
    <property type="term" value="P:maturation of 5.8S rRNA"/>
    <property type="evidence" value="ECO:0007669"/>
    <property type="project" value="TreeGrafter"/>
</dbReference>
<dbReference type="InterPro" id="IPR007146">
    <property type="entry name" value="Sas10/Utp3/C1D"/>
</dbReference>
<accession>A0A165AI19</accession>
<evidence type="ECO:0000256" key="3">
    <source>
        <dbReference type="ARBA" id="ARBA00022552"/>
    </source>
</evidence>
<comment type="subcellular location">
    <subcellularLocation>
        <location evidence="1 6">Nucleus</location>
    </subcellularLocation>
</comment>
<dbReference type="GO" id="GO:0000178">
    <property type="term" value="C:exosome (RNase complex)"/>
    <property type="evidence" value="ECO:0007669"/>
    <property type="project" value="TreeGrafter"/>
</dbReference>
<dbReference type="OrthoDB" id="1421013at2759"/>